<dbReference type="EMBL" id="BPWL01000007">
    <property type="protein sequence ID" value="GJJ12173.1"/>
    <property type="molecule type" value="Genomic_DNA"/>
</dbReference>
<sequence>MADKERVALIEVLVDAFSTQPPVYAKPSRSGVSPPPPQPSSSLRDYSARPPPTIPASGYVSPPLSHKIHSPKPPPLPPHPNGPSQRTFSGTHSPHAQAPPVYTIPQQHLTYSYSIPHPPPSQQLPIPSQQPPVPMQPNLHVIEGSQSVPFAQPSSHAFHSPRSSSFQTQHSSQPPLHHESPPPLSRHPYPQTTRNYLEEDIEDIPALQHAQSSLPPPRPPNPEILRLHADILAKINSEYTALDYALNTDMQRLRTAQGDLLAGEAAIHDEMGRLQAVRDVCGAVADRYRTTIQSTEANLNELRRKGDPEVDELICSTSIVYNQLIDLVAEDNAIEDTIYHLHRALNAGKLDLEKFLRAPRALAEEQFMKRALAQKIVSLIPMGAWA</sequence>
<feature type="compositionally biased region" description="Polar residues" evidence="6">
    <location>
        <begin position="104"/>
        <end position="113"/>
    </location>
</feature>
<dbReference type="GO" id="GO:0072666">
    <property type="term" value="P:establishment of protein localization to vacuole"/>
    <property type="evidence" value="ECO:0007669"/>
    <property type="project" value="UniProtKB-ARBA"/>
</dbReference>
<dbReference type="GO" id="GO:0043130">
    <property type="term" value="F:ubiquitin binding"/>
    <property type="evidence" value="ECO:0007669"/>
    <property type="project" value="TreeGrafter"/>
</dbReference>
<dbReference type="GO" id="GO:0000813">
    <property type="term" value="C:ESCRT I complex"/>
    <property type="evidence" value="ECO:0007669"/>
    <property type="project" value="TreeGrafter"/>
</dbReference>
<dbReference type="PANTHER" id="PTHR23306:SF3">
    <property type="entry name" value="TUMOR SUPPRESSOR PROTEIN 101"/>
    <property type="match status" value="1"/>
</dbReference>
<evidence type="ECO:0000256" key="5">
    <source>
        <dbReference type="PROSITE-ProRule" id="PRU00644"/>
    </source>
</evidence>
<dbReference type="PROSITE" id="PS51312">
    <property type="entry name" value="SB"/>
    <property type="match status" value="1"/>
</dbReference>
<keyword evidence="9" id="KW-1185">Reference proteome</keyword>
<feature type="compositionally biased region" description="Pro residues" evidence="6">
    <location>
        <begin position="71"/>
        <end position="81"/>
    </location>
</feature>
<feature type="region of interest" description="Disordered" evidence="6">
    <location>
        <begin position="20"/>
        <end position="191"/>
    </location>
</feature>
<feature type="compositionally biased region" description="Low complexity" evidence="6">
    <location>
        <begin position="153"/>
        <end position="175"/>
    </location>
</feature>
<dbReference type="AlphaFoldDB" id="A0AAV5AGB6"/>
<proteinExistence type="predicted"/>
<organism evidence="8 9">
    <name type="scientific">Clathrus columnatus</name>
    <dbReference type="NCBI Taxonomy" id="1419009"/>
    <lineage>
        <taxon>Eukaryota</taxon>
        <taxon>Fungi</taxon>
        <taxon>Dikarya</taxon>
        <taxon>Basidiomycota</taxon>
        <taxon>Agaricomycotina</taxon>
        <taxon>Agaricomycetes</taxon>
        <taxon>Phallomycetidae</taxon>
        <taxon>Phallales</taxon>
        <taxon>Clathraceae</taxon>
        <taxon>Clathrus</taxon>
    </lineage>
</organism>
<dbReference type="InterPro" id="IPR017916">
    <property type="entry name" value="SB_dom"/>
</dbReference>
<name>A0AAV5AGB6_9AGAM</name>
<evidence type="ECO:0000256" key="3">
    <source>
        <dbReference type="ARBA" id="ARBA00022753"/>
    </source>
</evidence>
<comment type="subcellular location">
    <subcellularLocation>
        <location evidence="1">Endosome</location>
    </subcellularLocation>
</comment>
<evidence type="ECO:0000313" key="9">
    <source>
        <dbReference type="Proteomes" id="UP001050691"/>
    </source>
</evidence>
<feature type="compositionally biased region" description="Pro residues" evidence="6">
    <location>
        <begin position="116"/>
        <end position="135"/>
    </location>
</feature>
<dbReference type="Proteomes" id="UP001050691">
    <property type="component" value="Unassembled WGS sequence"/>
</dbReference>
<dbReference type="GO" id="GO:0006886">
    <property type="term" value="P:intracellular protein transport"/>
    <property type="evidence" value="ECO:0007669"/>
    <property type="project" value="UniProtKB-ARBA"/>
</dbReference>
<protein>
    <recommendedName>
        <fullName evidence="7">SB domain-containing protein</fullName>
    </recommendedName>
</protein>
<dbReference type="PANTHER" id="PTHR23306">
    <property type="entry name" value="TUMOR SUSCEPTIBILITY GENE 101 PROTEIN-RELATED"/>
    <property type="match status" value="1"/>
</dbReference>
<evidence type="ECO:0000256" key="6">
    <source>
        <dbReference type="SAM" id="MobiDB-lite"/>
    </source>
</evidence>
<dbReference type="PRINTS" id="PR01217">
    <property type="entry name" value="PRICHEXTENSN"/>
</dbReference>
<evidence type="ECO:0000256" key="4">
    <source>
        <dbReference type="ARBA" id="ARBA00022927"/>
    </source>
</evidence>
<dbReference type="Gene3D" id="6.10.140.820">
    <property type="match status" value="1"/>
</dbReference>
<dbReference type="Pfam" id="PF09454">
    <property type="entry name" value="Vps23_core"/>
    <property type="match status" value="1"/>
</dbReference>
<keyword evidence="3" id="KW-0967">Endosome</keyword>
<dbReference type="InterPro" id="IPR052070">
    <property type="entry name" value="ESCRT-I_UEV_domain"/>
</dbReference>
<feature type="compositionally biased region" description="Polar residues" evidence="6">
    <location>
        <begin position="82"/>
        <end position="94"/>
    </location>
</feature>
<comment type="caution">
    <text evidence="8">The sequence shown here is derived from an EMBL/GenBank/DDBJ whole genome shotgun (WGS) entry which is preliminary data.</text>
</comment>
<dbReference type="GO" id="GO:0043162">
    <property type="term" value="P:ubiquitin-dependent protein catabolic process via the multivesicular body sorting pathway"/>
    <property type="evidence" value="ECO:0007669"/>
    <property type="project" value="UniProtKB-ARBA"/>
</dbReference>
<feature type="domain" description="SB" evidence="7">
    <location>
        <begin position="318"/>
        <end position="386"/>
    </location>
</feature>
<evidence type="ECO:0000256" key="2">
    <source>
        <dbReference type="ARBA" id="ARBA00022448"/>
    </source>
</evidence>
<evidence type="ECO:0000313" key="8">
    <source>
        <dbReference type="EMBL" id="GJJ12173.1"/>
    </source>
</evidence>
<evidence type="ECO:0000259" key="7">
    <source>
        <dbReference type="PROSITE" id="PS51312"/>
    </source>
</evidence>
<keyword evidence="2 5" id="KW-0813">Transport</keyword>
<dbReference type="InterPro" id="IPR037202">
    <property type="entry name" value="ESCRT_assembly_dom"/>
</dbReference>
<accession>A0AAV5AGB6</accession>
<evidence type="ECO:0000256" key="1">
    <source>
        <dbReference type="ARBA" id="ARBA00004177"/>
    </source>
</evidence>
<keyword evidence="4 5" id="KW-0653">Protein transport</keyword>
<reference evidence="8" key="1">
    <citation type="submission" date="2021-10" db="EMBL/GenBank/DDBJ databases">
        <title>De novo Genome Assembly of Clathrus columnatus (Basidiomycota, Fungi) Using Illumina and Nanopore Sequence Data.</title>
        <authorList>
            <person name="Ogiso-Tanaka E."/>
            <person name="Itagaki H."/>
            <person name="Hosoya T."/>
            <person name="Hosaka K."/>
        </authorList>
    </citation>
    <scope>NUCLEOTIDE SEQUENCE</scope>
    <source>
        <strain evidence="8">MO-923</strain>
    </source>
</reference>
<dbReference type="SUPFAM" id="SSF140111">
    <property type="entry name" value="Endosomal sorting complex assembly domain"/>
    <property type="match status" value="1"/>
</dbReference>
<gene>
    <name evidence="8" type="ORF">Clacol_006414</name>
</gene>